<feature type="region of interest" description="Disordered" evidence="6">
    <location>
        <begin position="272"/>
        <end position="309"/>
    </location>
</feature>
<dbReference type="InterPro" id="IPR017441">
    <property type="entry name" value="Protein_kinase_ATP_BS"/>
</dbReference>
<evidence type="ECO:0000256" key="2">
    <source>
        <dbReference type="ARBA" id="ARBA00022741"/>
    </source>
</evidence>
<dbReference type="SUPFAM" id="SSF56112">
    <property type="entry name" value="Protein kinase-like (PK-like)"/>
    <property type="match status" value="1"/>
</dbReference>
<keyword evidence="9" id="KW-0723">Serine/threonine-protein kinase</keyword>
<keyword evidence="7" id="KW-0812">Transmembrane</keyword>
<dbReference type="Pfam" id="PF00069">
    <property type="entry name" value="Pkinase"/>
    <property type="match status" value="1"/>
</dbReference>
<evidence type="ECO:0000313" key="9">
    <source>
        <dbReference type="EMBL" id="MDQ1031898.1"/>
    </source>
</evidence>
<keyword evidence="2 5" id="KW-0547">Nucleotide-binding</keyword>
<reference evidence="9 10" key="1">
    <citation type="submission" date="2023-07" db="EMBL/GenBank/DDBJ databases">
        <title>Comparative genomics of wheat-associated soil bacteria to identify genetic determinants of phenazine resistance.</title>
        <authorList>
            <person name="Mouncey N."/>
        </authorList>
    </citation>
    <scope>NUCLEOTIDE SEQUENCE [LARGE SCALE GENOMIC DNA]</scope>
    <source>
        <strain evidence="9 10">V2I4</strain>
    </source>
</reference>
<evidence type="ECO:0000256" key="6">
    <source>
        <dbReference type="SAM" id="MobiDB-lite"/>
    </source>
</evidence>
<dbReference type="Proteomes" id="UP001230328">
    <property type="component" value="Unassembled WGS sequence"/>
</dbReference>
<feature type="compositionally biased region" description="Polar residues" evidence="6">
    <location>
        <begin position="292"/>
        <end position="303"/>
    </location>
</feature>
<dbReference type="Gene3D" id="3.30.200.20">
    <property type="entry name" value="Phosphorylase Kinase, domain 1"/>
    <property type="match status" value="1"/>
</dbReference>
<dbReference type="SMART" id="SM00564">
    <property type="entry name" value="PQQ"/>
    <property type="match status" value="3"/>
</dbReference>
<dbReference type="Pfam" id="PF13360">
    <property type="entry name" value="PQQ_2"/>
    <property type="match status" value="2"/>
</dbReference>
<keyword evidence="1" id="KW-0808">Transferase</keyword>
<sequence>MTLRENDPRSVGGYRIESRIGSGGMGVVYLGRSASGRAVAVKVVHTRYADNAEFRARFQQEIVAARRVSGAFTAPVVDADPDAERPWMATAFVPGPTLAERVAEAGPLDWRALRRLGTELAEALREIHRAEVVHRDLKPSNVLLLEGEGDDGAARVIDFGISRAASSDVRTQTGMVMGSPPFMAPEQFSRPREVGPAVDVFSLGAVLVYAATGRSPFEAENAYLAAYNTVHSEPELGGLPEPLRPLVASCLAKEPADRPTSSEVLGALTGLPEEPADEESDEEPSRIPVTVLSESGASPSSGAKPTERKRRGKWLWTALVGAVLLGMTGVASVTVLDDDPASTVDEADQAGPQASPRGSAPAGWRPWHNALEPDEDDPMPMGPTCVPDALGVFCSSPQVALMRLSSATGRVDWTKPMSRKQVDGFSLRDPVVREGVVFVNSSDRSEGVDAYDARTGARLWHVDGPVGDFAYLSGVLLVRLDELGPSDTARFAAYEPRTGEELWRRKLASASASPFHEGSKGTLYADLRGGSGGIARLDARTGRTLGNVEAPKGDLWLATVHDDTAYYARWDDNSGVSAAFFIQELDSGKTRRIDFPWSVEPEAPPLVRGDTMYIFDYGNETLLALDLKRGKPLWTSSRDLRVFSEPALHDGRLYVTMPDTSVLALDPRTGKEIGRTASSFDTEGRSFEELTPNSVPPLLVGGVLYGVSGPGVFSVADVP</sequence>
<dbReference type="PROSITE" id="PS00108">
    <property type="entry name" value="PROTEIN_KINASE_ST"/>
    <property type="match status" value="1"/>
</dbReference>
<dbReference type="PROSITE" id="PS50011">
    <property type="entry name" value="PROTEIN_KINASE_DOM"/>
    <property type="match status" value="1"/>
</dbReference>
<keyword evidence="10" id="KW-1185">Reference proteome</keyword>
<gene>
    <name evidence="9" type="ORF">QF035_009480</name>
</gene>
<proteinExistence type="predicted"/>
<keyword evidence="4 5" id="KW-0067">ATP-binding</keyword>
<dbReference type="SMART" id="SM00220">
    <property type="entry name" value="S_TKc"/>
    <property type="match status" value="1"/>
</dbReference>
<comment type="caution">
    <text evidence="9">The sequence shown here is derived from an EMBL/GenBank/DDBJ whole genome shotgun (WGS) entry which is preliminary data.</text>
</comment>
<feature type="transmembrane region" description="Helical" evidence="7">
    <location>
        <begin position="314"/>
        <end position="336"/>
    </location>
</feature>
<evidence type="ECO:0000256" key="5">
    <source>
        <dbReference type="PROSITE-ProRule" id="PRU10141"/>
    </source>
</evidence>
<dbReference type="PANTHER" id="PTHR43289:SF34">
    <property type="entry name" value="SERINE_THREONINE-PROTEIN KINASE YBDM-RELATED"/>
    <property type="match status" value="1"/>
</dbReference>
<feature type="binding site" evidence="5">
    <location>
        <position position="42"/>
    </location>
    <ligand>
        <name>ATP</name>
        <dbReference type="ChEBI" id="CHEBI:30616"/>
    </ligand>
</feature>
<dbReference type="RefSeq" id="WP_307528345.1">
    <property type="nucleotide sequence ID" value="NZ_JAUSZI010000002.1"/>
</dbReference>
<name>A0ABU0T881_9ACTN</name>
<dbReference type="InterPro" id="IPR018391">
    <property type="entry name" value="PQQ_b-propeller_rpt"/>
</dbReference>
<dbReference type="InterPro" id="IPR015943">
    <property type="entry name" value="WD40/YVTN_repeat-like_dom_sf"/>
</dbReference>
<dbReference type="InterPro" id="IPR011047">
    <property type="entry name" value="Quinoprotein_ADH-like_sf"/>
</dbReference>
<keyword evidence="7" id="KW-1133">Transmembrane helix</keyword>
<keyword evidence="7" id="KW-0472">Membrane</keyword>
<evidence type="ECO:0000256" key="7">
    <source>
        <dbReference type="SAM" id="Phobius"/>
    </source>
</evidence>
<evidence type="ECO:0000256" key="3">
    <source>
        <dbReference type="ARBA" id="ARBA00022777"/>
    </source>
</evidence>
<dbReference type="Gene3D" id="2.130.10.10">
    <property type="entry name" value="YVTN repeat-like/Quinoprotein amine dehydrogenase"/>
    <property type="match status" value="2"/>
</dbReference>
<protein>
    <submittedName>
        <fullName evidence="9">Serine/threonine protein kinase/outer membrane protein assembly factor BamB</fullName>
    </submittedName>
</protein>
<dbReference type="InterPro" id="IPR002372">
    <property type="entry name" value="PQQ_rpt_dom"/>
</dbReference>
<dbReference type="SUPFAM" id="SSF50998">
    <property type="entry name" value="Quinoprotein alcohol dehydrogenase-like"/>
    <property type="match status" value="2"/>
</dbReference>
<dbReference type="PROSITE" id="PS00107">
    <property type="entry name" value="PROTEIN_KINASE_ATP"/>
    <property type="match status" value="1"/>
</dbReference>
<dbReference type="GO" id="GO:0004674">
    <property type="term" value="F:protein serine/threonine kinase activity"/>
    <property type="evidence" value="ECO:0007669"/>
    <property type="project" value="UniProtKB-KW"/>
</dbReference>
<keyword evidence="3 9" id="KW-0418">Kinase</keyword>
<organism evidence="9 10">
    <name type="scientific">Streptomyces umbrinus</name>
    <dbReference type="NCBI Taxonomy" id="67370"/>
    <lineage>
        <taxon>Bacteria</taxon>
        <taxon>Bacillati</taxon>
        <taxon>Actinomycetota</taxon>
        <taxon>Actinomycetes</taxon>
        <taxon>Kitasatosporales</taxon>
        <taxon>Streptomycetaceae</taxon>
        <taxon>Streptomyces</taxon>
        <taxon>Streptomyces phaeochromogenes group</taxon>
    </lineage>
</organism>
<dbReference type="PANTHER" id="PTHR43289">
    <property type="entry name" value="MITOGEN-ACTIVATED PROTEIN KINASE KINASE KINASE 20-RELATED"/>
    <property type="match status" value="1"/>
</dbReference>
<dbReference type="InterPro" id="IPR011009">
    <property type="entry name" value="Kinase-like_dom_sf"/>
</dbReference>
<feature type="domain" description="Protein kinase" evidence="8">
    <location>
        <begin position="14"/>
        <end position="271"/>
    </location>
</feature>
<dbReference type="Gene3D" id="1.10.510.10">
    <property type="entry name" value="Transferase(Phosphotransferase) domain 1"/>
    <property type="match status" value="1"/>
</dbReference>
<accession>A0ABU0T881</accession>
<dbReference type="CDD" id="cd14014">
    <property type="entry name" value="STKc_PknB_like"/>
    <property type="match status" value="1"/>
</dbReference>
<dbReference type="EMBL" id="JAUSZI010000002">
    <property type="protein sequence ID" value="MDQ1031898.1"/>
    <property type="molecule type" value="Genomic_DNA"/>
</dbReference>
<dbReference type="InterPro" id="IPR008271">
    <property type="entry name" value="Ser/Thr_kinase_AS"/>
</dbReference>
<evidence type="ECO:0000256" key="4">
    <source>
        <dbReference type="ARBA" id="ARBA00022840"/>
    </source>
</evidence>
<dbReference type="InterPro" id="IPR000719">
    <property type="entry name" value="Prot_kinase_dom"/>
</dbReference>
<evidence type="ECO:0000259" key="8">
    <source>
        <dbReference type="PROSITE" id="PS50011"/>
    </source>
</evidence>
<evidence type="ECO:0000313" key="10">
    <source>
        <dbReference type="Proteomes" id="UP001230328"/>
    </source>
</evidence>
<evidence type="ECO:0000256" key="1">
    <source>
        <dbReference type="ARBA" id="ARBA00022679"/>
    </source>
</evidence>
<feature type="region of interest" description="Disordered" evidence="6">
    <location>
        <begin position="342"/>
        <end position="377"/>
    </location>
</feature>